<proteinExistence type="predicted"/>
<name>A0ABT2Z1N9_9RHOB</name>
<dbReference type="Proteomes" id="UP001652503">
    <property type="component" value="Unassembled WGS sequence"/>
</dbReference>
<sequence length="238" mass="25724">MAQLPALQRFNNACLGDGGRTARASCRNSADRARVDWAIISSTMPSLFAYCELTRHDNSAISPVLCVGVKRRNAYIPTVCAILNSGIESEEPEGRCHEDEESEEFQETSDVEDASQEPKDKRAALTPARPTVIPKAEPLVKLMFVGFEPITQRPAMEPSHLPPADLGGILNALGVVEGMRGRMFCCGREHRAELAGLLAWLGGIARPTSLPHQGQCAASLLAGARLRHLEADRVEGNG</sequence>
<dbReference type="RefSeq" id="WP_263721530.1">
    <property type="nucleotide sequence ID" value="NZ_JAOWLA010000008.1"/>
</dbReference>
<gene>
    <name evidence="2" type="ORF">OE647_09695</name>
</gene>
<evidence type="ECO:0000313" key="3">
    <source>
        <dbReference type="Proteomes" id="UP001652503"/>
    </source>
</evidence>
<reference evidence="2 3" key="1">
    <citation type="submission" date="2022-10" db="EMBL/GenBank/DDBJ databases">
        <title>Defluviimonas sp. nov., isolated from ocean surface water.</title>
        <authorList>
            <person name="He W."/>
            <person name="Wang L."/>
            <person name="Zhang D.-F."/>
        </authorList>
    </citation>
    <scope>NUCLEOTIDE SEQUENCE [LARGE SCALE GENOMIC DNA]</scope>
    <source>
        <strain evidence="2 3">WL0075</strain>
    </source>
</reference>
<accession>A0ABT2Z1N9</accession>
<keyword evidence="3" id="KW-1185">Reference proteome</keyword>
<evidence type="ECO:0000256" key="1">
    <source>
        <dbReference type="SAM" id="MobiDB-lite"/>
    </source>
</evidence>
<comment type="caution">
    <text evidence="2">The sequence shown here is derived from an EMBL/GenBank/DDBJ whole genome shotgun (WGS) entry which is preliminary data.</text>
</comment>
<feature type="region of interest" description="Disordered" evidence="1">
    <location>
        <begin position="90"/>
        <end position="124"/>
    </location>
</feature>
<protein>
    <submittedName>
        <fullName evidence="2">Uncharacterized protein</fullName>
    </submittedName>
</protein>
<dbReference type="EMBL" id="JAOWLA010000008">
    <property type="protein sequence ID" value="MCV2865010.1"/>
    <property type="molecule type" value="Genomic_DNA"/>
</dbReference>
<organism evidence="2 3">
    <name type="scientific">Albidovulum sediminicola</name>
    <dbReference type="NCBI Taxonomy" id="2984331"/>
    <lineage>
        <taxon>Bacteria</taxon>
        <taxon>Pseudomonadati</taxon>
        <taxon>Pseudomonadota</taxon>
        <taxon>Alphaproteobacteria</taxon>
        <taxon>Rhodobacterales</taxon>
        <taxon>Paracoccaceae</taxon>
        <taxon>Albidovulum</taxon>
    </lineage>
</organism>
<evidence type="ECO:0000313" key="2">
    <source>
        <dbReference type="EMBL" id="MCV2865010.1"/>
    </source>
</evidence>
<feature type="compositionally biased region" description="Acidic residues" evidence="1">
    <location>
        <begin position="99"/>
        <end position="115"/>
    </location>
</feature>